<evidence type="ECO:0000256" key="1">
    <source>
        <dbReference type="ARBA" id="ARBA00004429"/>
    </source>
</evidence>
<name>A0A7W9JC06_9ACTN</name>
<feature type="transmembrane region" description="Helical" evidence="8">
    <location>
        <begin position="171"/>
        <end position="190"/>
    </location>
</feature>
<feature type="transmembrane region" description="Helical" evidence="8">
    <location>
        <begin position="308"/>
        <end position="329"/>
    </location>
</feature>
<evidence type="ECO:0000256" key="8">
    <source>
        <dbReference type="SAM" id="Phobius"/>
    </source>
</evidence>
<dbReference type="Gene3D" id="1.20.1250.20">
    <property type="entry name" value="MFS general substrate transporter like domains"/>
    <property type="match status" value="1"/>
</dbReference>
<comment type="similarity">
    <text evidence="2">Belongs to the major facilitator superfamily. TCR/Tet family.</text>
</comment>
<dbReference type="PROSITE" id="PS50850">
    <property type="entry name" value="MFS"/>
    <property type="match status" value="1"/>
</dbReference>
<dbReference type="Gene3D" id="1.20.1720.10">
    <property type="entry name" value="Multidrug resistance protein D"/>
    <property type="match status" value="1"/>
</dbReference>
<dbReference type="InterPro" id="IPR036259">
    <property type="entry name" value="MFS_trans_sf"/>
</dbReference>
<dbReference type="SUPFAM" id="SSF103473">
    <property type="entry name" value="MFS general substrate transporter"/>
    <property type="match status" value="1"/>
</dbReference>
<dbReference type="AlphaFoldDB" id="A0A7W9JC06"/>
<dbReference type="GO" id="GO:0005886">
    <property type="term" value="C:plasma membrane"/>
    <property type="evidence" value="ECO:0007669"/>
    <property type="project" value="UniProtKB-SubCell"/>
</dbReference>
<dbReference type="FunFam" id="1.20.1720.10:FF:000004">
    <property type="entry name" value="EmrB/QacA family drug resistance transporter"/>
    <property type="match status" value="1"/>
</dbReference>
<keyword evidence="7 8" id="KW-0472">Membrane</keyword>
<feature type="transmembrane region" description="Helical" evidence="8">
    <location>
        <begin position="54"/>
        <end position="73"/>
    </location>
</feature>
<evidence type="ECO:0000256" key="4">
    <source>
        <dbReference type="ARBA" id="ARBA00022475"/>
    </source>
</evidence>
<keyword evidence="3" id="KW-0813">Transport</keyword>
<feature type="transmembrane region" description="Helical" evidence="8">
    <location>
        <begin position="341"/>
        <end position="359"/>
    </location>
</feature>
<sequence>MTTEQTDRAAVGLRSERGPILLSVMLSVGLVAIDATILATAVPAVVEDLGGFTQFPWLFSIYLLAQAISVPIYGKLADLRGRKPIMLLGVGLFVLGSILCGFAWSMPALIAFRLIQGLGAGAIQPIGMTIIGDIYSVAERARVQGYIASVWGISSFVGPALGGVFADYISWRWIFFVNIPLGLAAAWVLVRRFHENVVRGTTKPQIDYWGTILLAVGGSLLLLGLLEGGVMWSWDSVASIVILSVSVVLLVAFVLVERKAPEPVLPLWVLGHRVLNSANSSALLIGVLMVGLSTYVPLYAQGVLGTSALVAGFALAAMTLGWPIAASLAGRIYLRVGFRTTMLLGAVIVVIGSGLLLTVSSDSSVLYLALACFVIGLGLGFSASPGVVAAQSSVDWRSRGVVTGANMFARSVGSAVGVAVFGAVANGVVASRLGDSHEDLEHLSGDVLAPAIHDVYYGAALAAVLLVVAVVFMPNRVEEQPRDTP</sequence>
<dbReference type="InterPro" id="IPR020846">
    <property type="entry name" value="MFS_dom"/>
</dbReference>
<dbReference type="PRINTS" id="PR01036">
    <property type="entry name" value="TCRTETB"/>
</dbReference>
<dbReference type="PANTHER" id="PTHR23501">
    <property type="entry name" value="MAJOR FACILITATOR SUPERFAMILY"/>
    <property type="match status" value="1"/>
</dbReference>
<dbReference type="RefSeq" id="WP_184800968.1">
    <property type="nucleotide sequence ID" value="NZ_JACHMY010000001.1"/>
</dbReference>
<feature type="transmembrane region" description="Helical" evidence="8">
    <location>
        <begin position="20"/>
        <end position="42"/>
    </location>
</feature>
<feature type="transmembrane region" description="Helical" evidence="8">
    <location>
        <begin position="237"/>
        <end position="256"/>
    </location>
</feature>
<feature type="transmembrane region" description="Helical" evidence="8">
    <location>
        <begin position="365"/>
        <end position="390"/>
    </location>
</feature>
<feature type="transmembrane region" description="Helical" evidence="8">
    <location>
        <begin position="143"/>
        <end position="165"/>
    </location>
</feature>
<dbReference type="Pfam" id="PF07690">
    <property type="entry name" value="MFS_1"/>
    <property type="match status" value="1"/>
</dbReference>
<evidence type="ECO:0000259" key="9">
    <source>
        <dbReference type="PROSITE" id="PS50850"/>
    </source>
</evidence>
<evidence type="ECO:0000256" key="6">
    <source>
        <dbReference type="ARBA" id="ARBA00022989"/>
    </source>
</evidence>
<accession>A0A7W9JC06</accession>
<organism evidence="10 11">
    <name type="scientific">Kribbella italica</name>
    <dbReference type="NCBI Taxonomy" id="1540520"/>
    <lineage>
        <taxon>Bacteria</taxon>
        <taxon>Bacillati</taxon>
        <taxon>Actinomycetota</taxon>
        <taxon>Actinomycetes</taxon>
        <taxon>Propionibacteriales</taxon>
        <taxon>Kribbellaceae</taxon>
        <taxon>Kribbella</taxon>
    </lineage>
</organism>
<dbReference type="PANTHER" id="PTHR23501:SF191">
    <property type="entry name" value="VACUOLAR BASIC AMINO ACID TRANSPORTER 4"/>
    <property type="match status" value="1"/>
</dbReference>
<dbReference type="Proteomes" id="UP000549971">
    <property type="component" value="Unassembled WGS sequence"/>
</dbReference>
<comment type="subcellular location">
    <subcellularLocation>
        <location evidence="1">Cell inner membrane</location>
        <topology evidence="1">Multi-pass membrane protein</topology>
    </subcellularLocation>
</comment>
<protein>
    <submittedName>
        <fullName evidence="10">EmrB/QacA subfamily drug resistance transporter</fullName>
    </submittedName>
</protein>
<evidence type="ECO:0000256" key="2">
    <source>
        <dbReference type="ARBA" id="ARBA00007520"/>
    </source>
</evidence>
<feature type="transmembrane region" description="Helical" evidence="8">
    <location>
        <begin position="85"/>
        <end position="104"/>
    </location>
</feature>
<keyword evidence="5 8" id="KW-0812">Transmembrane</keyword>
<evidence type="ECO:0000256" key="3">
    <source>
        <dbReference type="ARBA" id="ARBA00022448"/>
    </source>
</evidence>
<evidence type="ECO:0000313" key="11">
    <source>
        <dbReference type="Proteomes" id="UP000549971"/>
    </source>
</evidence>
<dbReference type="InterPro" id="IPR011701">
    <property type="entry name" value="MFS"/>
</dbReference>
<keyword evidence="4" id="KW-1003">Cell membrane</keyword>
<dbReference type="GO" id="GO:0022857">
    <property type="term" value="F:transmembrane transporter activity"/>
    <property type="evidence" value="ECO:0007669"/>
    <property type="project" value="InterPro"/>
</dbReference>
<proteinExistence type="inferred from homology"/>
<evidence type="ECO:0000256" key="5">
    <source>
        <dbReference type="ARBA" id="ARBA00022692"/>
    </source>
</evidence>
<feature type="transmembrane region" description="Helical" evidence="8">
    <location>
        <begin position="411"/>
        <end position="434"/>
    </location>
</feature>
<gene>
    <name evidence="10" type="ORF">HDA39_006093</name>
</gene>
<feature type="domain" description="Major facilitator superfamily (MFS) profile" evidence="9">
    <location>
        <begin position="20"/>
        <end position="477"/>
    </location>
</feature>
<keyword evidence="11" id="KW-1185">Reference proteome</keyword>
<feature type="transmembrane region" description="Helical" evidence="8">
    <location>
        <begin position="211"/>
        <end position="231"/>
    </location>
</feature>
<evidence type="ECO:0000313" key="10">
    <source>
        <dbReference type="EMBL" id="MBB5839359.1"/>
    </source>
</evidence>
<feature type="transmembrane region" description="Helical" evidence="8">
    <location>
        <begin position="110"/>
        <end position="131"/>
    </location>
</feature>
<dbReference type="EMBL" id="JACHMY010000001">
    <property type="protein sequence ID" value="MBB5839359.1"/>
    <property type="molecule type" value="Genomic_DNA"/>
</dbReference>
<evidence type="ECO:0000256" key="7">
    <source>
        <dbReference type="ARBA" id="ARBA00023136"/>
    </source>
</evidence>
<feature type="transmembrane region" description="Helical" evidence="8">
    <location>
        <begin position="454"/>
        <end position="473"/>
    </location>
</feature>
<dbReference type="CDD" id="cd17502">
    <property type="entry name" value="MFS_Azr1_MDR_like"/>
    <property type="match status" value="1"/>
</dbReference>
<keyword evidence="6 8" id="KW-1133">Transmembrane helix</keyword>
<comment type="caution">
    <text evidence="10">The sequence shown here is derived from an EMBL/GenBank/DDBJ whole genome shotgun (WGS) entry which is preliminary data.</text>
</comment>
<reference evidence="10 11" key="1">
    <citation type="submission" date="2020-08" db="EMBL/GenBank/DDBJ databases">
        <title>Sequencing the genomes of 1000 actinobacteria strains.</title>
        <authorList>
            <person name="Klenk H.-P."/>
        </authorList>
    </citation>
    <scope>NUCLEOTIDE SEQUENCE [LARGE SCALE GENOMIC DNA]</scope>
    <source>
        <strain evidence="10 11">DSM 28967</strain>
    </source>
</reference>
<feature type="transmembrane region" description="Helical" evidence="8">
    <location>
        <begin position="277"/>
        <end position="296"/>
    </location>
</feature>